<dbReference type="Gene3D" id="1.20.58.390">
    <property type="entry name" value="Neurotransmitter-gated ion-channel transmembrane domain"/>
    <property type="match status" value="1"/>
</dbReference>
<evidence type="ECO:0000256" key="1">
    <source>
        <dbReference type="SAM" id="Phobius"/>
    </source>
</evidence>
<dbReference type="HOGENOM" id="CLU_3126354_0_0_1"/>
<dbReference type="GO" id="GO:0006811">
    <property type="term" value="P:monoatomic ion transport"/>
    <property type="evidence" value="ECO:0007669"/>
    <property type="project" value="InterPro"/>
</dbReference>
<organism evidence="2 3">
    <name type="scientific">Caenorhabditis briggsae</name>
    <dbReference type="NCBI Taxonomy" id="6238"/>
    <lineage>
        <taxon>Eukaryota</taxon>
        <taxon>Metazoa</taxon>
        <taxon>Ecdysozoa</taxon>
        <taxon>Nematoda</taxon>
        <taxon>Chromadorea</taxon>
        <taxon>Rhabditida</taxon>
        <taxon>Rhabditina</taxon>
        <taxon>Rhabditomorpha</taxon>
        <taxon>Rhabditoidea</taxon>
        <taxon>Rhabditidae</taxon>
        <taxon>Peloderinae</taxon>
        <taxon>Caenorhabditis</taxon>
    </lineage>
</organism>
<keyword evidence="1" id="KW-0812">Transmembrane</keyword>
<proteinExistence type="predicted"/>
<gene>
    <name evidence="2" type="ORF">CBG27584</name>
    <name evidence="2" type="ORF">CBG_27584</name>
</gene>
<dbReference type="RefSeq" id="XP_045099943.1">
    <property type="nucleotide sequence ID" value="XM_045239299.1"/>
</dbReference>
<reference evidence="2 3" key="2">
    <citation type="journal article" date="2011" name="PLoS Genet.">
        <title>Caenorhabditis briggsae recombinant inbred line genotypes reveal inter-strain incompatibility and the evolution of recombination.</title>
        <authorList>
            <person name="Ross J.A."/>
            <person name="Koboldt D.C."/>
            <person name="Staisch J.E."/>
            <person name="Chamberlin H.M."/>
            <person name="Gupta B.P."/>
            <person name="Miller R.D."/>
            <person name="Baird S.E."/>
            <person name="Haag E.S."/>
        </authorList>
    </citation>
    <scope>NUCLEOTIDE SEQUENCE [LARGE SCALE GENOMIC DNA]</scope>
    <source>
        <strain evidence="2 3">AF16</strain>
    </source>
</reference>
<dbReference type="InterPro" id="IPR038050">
    <property type="entry name" value="Neuro_actylchol_rec"/>
</dbReference>
<accession>B6IKF4</accession>
<dbReference type="GeneID" id="68919034"/>
<dbReference type="SUPFAM" id="SSF90112">
    <property type="entry name" value="Neurotransmitter-gated ion-channel transmembrane pore"/>
    <property type="match status" value="1"/>
</dbReference>
<dbReference type="InterPro" id="IPR036719">
    <property type="entry name" value="Neuro-gated_channel_TM_sf"/>
</dbReference>
<dbReference type="AlphaFoldDB" id="B6IKF4"/>
<keyword evidence="1" id="KW-0472">Membrane</keyword>
<evidence type="ECO:0000313" key="2">
    <source>
        <dbReference type="EMBL" id="CAS00384.1"/>
    </source>
</evidence>
<keyword evidence="1" id="KW-1133">Transmembrane helix</keyword>
<name>B6IKF4_CAEBR</name>
<dbReference type="CTD" id="68919034"/>
<reference evidence="2 3" key="1">
    <citation type="journal article" date="2003" name="PLoS Biol.">
        <title>The genome sequence of Caenorhabditis briggsae: a platform for comparative genomics.</title>
        <authorList>
            <person name="Stein L.D."/>
            <person name="Bao Z."/>
            <person name="Blasiar D."/>
            <person name="Blumenthal T."/>
            <person name="Brent M.R."/>
            <person name="Chen N."/>
            <person name="Chinwalla A."/>
            <person name="Clarke L."/>
            <person name="Clee C."/>
            <person name="Coghlan A."/>
            <person name="Coulson A."/>
            <person name="D'Eustachio P."/>
            <person name="Fitch D.H."/>
            <person name="Fulton L.A."/>
            <person name="Fulton R.E."/>
            <person name="Griffiths-Jones S."/>
            <person name="Harris T.W."/>
            <person name="Hillier L.W."/>
            <person name="Kamath R."/>
            <person name="Kuwabara P.E."/>
            <person name="Mardis E.R."/>
            <person name="Marra M.A."/>
            <person name="Miner T.L."/>
            <person name="Minx P."/>
            <person name="Mullikin J.C."/>
            <person name="Plumb R.W."/>
            <person name="Rogers J."/>
            <person name="Schein J.E."/>
            <person name="Sohrmann M."/>
            <person name="Spieth J."/>
            <person name="Stajich J.E."/>
            <person name="Wei C."/>
            <person name="Willey D."/>
            <person name="Wilson R.K."/>
            <person name="Durbin R."/>
            <person name="Waterston R.H."/>
        </authorList>
    </citation>
    <scope>NUCLEOTIDE SEQUENCE [LARGE SCALE GENOMIC DNA]</scope>
    <source>
        <strain evidence="2 3">AF16</strain>
    </source>
</reference>
<dbReference type="EMBL" id="HE601483">
    <property type="protein sequence ID" value="CAS00384.1"/>
    <property type="molecule type" value="Genomic_DNA"/>
</dbReference>
<dbReference type="InParanoid" id="B6IKF4"/>
<dbReference type="GO" id="GO:0016020">
    <property type="term" value="C:membrane"/>
    <property type="evidence" value="ECO:0007669"/>
    <property type="project" value="InterPro"/>
</dbReference>
<sequence>MLQISANHSRHALKIDKSCRYLFPFAFFVWNVFYWWYYLVYTKTPVDKTK</sequence>
<keyword evidence="3" id="KW-1185">Reference proteome</keyword>
<protein>
    <submittedName>
        <fullName evidence="2">Protein CBG27584</fullName>
    </submittedName>
</protein>
<feature type="transmembrane region" description="Helical" evidence="1">
    <location>
        <begin position="21"/>
        <end position="40"/>
    </location>
</feature>
<evidence type="ECO:0000313" key="3">
    <source>
        <dbReference type="Proteomes" id="UP000008549"/>
    </source>
</evidence>
<dbReference type="Proteomes" id="UP000008549">
    <property type="component" value="Unassembled WGS sequence"/>
</dbReference>
<dbReference type="KEGG" id="cbr:CBG_27584"/>